<sequence length="56" mass="6090">MNRIVPTVMMFIPSVDGVSHCEREFSTDDDMAAGVEAMTGVAWEMIRGALPAESDD</sequence>
<gene>
    <name evidence="1" type="ORF">BN970_01923</name>
</gene>
<proteinExistence type="predicted"/>
<dbReference type="GO" id="GO:0016787">
    <property type="term" value="F:hydrolase activity"/>
    <property type="evidence" value="ECO:0007669"/>
    <property type="project" value="UniProtKB-KW"/>
</dbReference>
<dbReference type="Proteomes" id="UP000182227">
    <property type="component" value="Unassembled WGS sequence"/>
</dbReference>
<reference evidence="1 2" key="1">
    <citation type="submission" date="2015-03" db="EMBL/GenBank/DDBJ databases">
        <authorList>
            <person name="Murphy D."/>
        </authorList>
    </citation>
    <scope>NUCLEOTIDE SEQUENCE [LARGE SCALE GENOMIC DNA]</scope>
    <source>
        <strain evidence="1 2">D16</strain>
    </source>
</reference>
<dbReference type="SUPFAM" id="SSF53187">
    <property type="entry name" value="Zn-dependent exopeptidases"/>
    <property type="match status" value="1"/>
</dbReference>
<dbReference type="AlphaFoldDB" id="A0A0U1DAU0"/>
<dbReference type="Gene3D" id="3.40.630.10">
    <property type="entry name" value="Zn peptidases"/>
    <property type="match status" value="1"/>
</dbReference>
<protein>
    <submittedName>
        <fullName evidence="1">N-carbamoyl-L-amino acid amidohydrolase</fullName>
    </submittedName>
</protein>
<accession>A0A0U1DAU0</accession>
<keyword evidence="1" id="KW-0378">Hydrolase</keyword>
<dbReference type="EMBL" id="CTEF01000001">
    <property type="protein sequence ID" value="CQD09852.1"/>
    <property type="molecule type" value="Genomic_DNA"/>
</dbReference>
<evidence type="ECO:0000313" key="2">
    <source>
        <dbReference type="Proteomes" id="UP000182227"/>
    </source>
</evidence>
<evidence type="ECO:0000313" key="1">
    <source>
        <dbReference type="EMBL" id="CQD09852.1"/>
    </source>
</evidence>
<name>A0A0U1DAU0_9MYCO</name>
<organism evidence="1 2">
    <name type="scientific">Mycolicibacterium conceptionense</name>
    <dbReference type="NCBI Taxonomy" id="451644"/>
    <lineage>
        <taxon>Bacteria</taxon>
        <taxon>Bacillati</taxon>
        <taxon>Actinomycetota</taxon>
        <taxon>Actinomycetes</taxon>
        <taxon>Mycobacteriales</taxon>
        <taxon>Mycobacteriaceae</taxon>
        <taxon>Mycolicibacterium</taxon>
    </lineage>
</organism>